<protein>
    <recommendedName>
        <fullName evidence="8">DOMON domain-containing protein</fullName>
    </recommendedName>
</protein>
<evidence type="ECO:0000313" key="10">
    <source>
        <dbReference type="Proteomes" id="UP001497457"/>
    </source>
</evidence>
<evidence type="ECO:0000256" key="2">
    <source>
        <dbReference type="ARBA" id="ARBA00022448"/>
    </source>
</evidence>
<keyword evidence="10" id="KW-1185">Reference proteome</keyword>
<gene>
    <name evidence="9" type="ORF">URODEC1_LOCUS104649</name>
</gene>
<dbReference type="CDD" id="cd09629">
    <property type="entry name" value="DOMON_CIL1_like"/>
    <property type="match status" value="1"/>
</dbReference>
<evidence type="ECO:0000256" key="6">
    <source>
        <dbReference type="SAM" id="Phobius"/>
    </source>
</evidence>
<organism evidence="9 10">
    <name type="scientific">Urochloa decumbens</name>
    <dbReference type="NCBI Taxonomy" id="240449"/>
    <lineage>
        <taxon>Eukaryota</taxon>
        <taxon>Viridiplantae</taxon>
        <taxon>Streptophyta</taxon>
        <taxon>Embryophyta</taxon>
        <taxon>Tracheophyta</taxon>
        <taxon>Spermatophyta</taxon>
        <taxon>Magnoliopsida</taxon>
        <taxon>Liliopsida</taxon>
        <taxon>Poales</taxon>
        <taxon>Poaceae</taxon>
        <taxon>PACMAD clade</taxon>
        <taxon>Panicoideae</taxon>
        <taxon>Panicodae</taxon>
        <taxon>Paniceae</taxon>
        <taxon>Melinidinae</taxon>
        <taxon>Urochloa</taxon>
    </lineage>
</organism>
<feature type="chain" id="PRO_5044875287" description="DOMON domain-containing protein" evidence="7">
    <location>
        <begin position="33"/>
        <end position="277"/>
    </location>
</feature>
<keyword evidence="3 7" id="KW-0732">Signal</keyword>
<proteinExistence type="predicted"/>
<evidence type="ECO:0000313" key="9">
    <source>
        <dbReference type="EMBL" id="CAL5073490.1"/>
    </source>
</evidence>
<feature type="compositionally biased region" description="Gly residues" evidence="5">
    <location>
        <begin position="232"/>
        <end position="249"/>
    </location>
</feature>
<dbReference type="Pfam" id="PF04526">
    <property type="entry name" value="DUF568"/>
    <property type="match status" value="1"/>
</dbReference>
<accession>A0ABC9FFA9</accession>
<dbReference type="PANTHER" id="PTHR23130">
    <property type="entry name" value="CYTOCHROME B561 AND DOMON DOMAIN-CONTAINING PROTEIN"/>
    <property type="match status" value="1"/>
</dbReference>
<feature type="domain" description="DOMON" evidence="8">
    <location>
        <begin position="71"/>
        <end position="191"/>
    </location>
</feature>
<keyword evidence="6" id="KW-0812">Transmembrane</keyword>
<dbReference type="GO" id="GO:0016020">
    <property type="term" value="C:membrane"/>
    <property type="evidence" value="ECO:0007669"/>
    <property type="project" value="UniProtKB-SubCell"/>
</dbReference>
<comment type="subcellular location">
    <subcellularLocation>
        <location evidence="1">Membrane</location>
    </subcellularLocation>
</comment>
<dbReference type="PROSITE" id="PS50836">
    <property type="entry name" value="DOMON"/>
    <property type="match status" value="1"/>
</dbReference>
<reference evidence="10" key="1">
    <citation type="submission" date="2024-06" db="EMBL/GenBank/DDBJ databases">
        <authorList>
            <person name="Ryan C."/>
        </authorList>
    </citation>
    <scope>NUCLEOTIDE SEQUENCE [LARGE SCALE GENOMIC DNA]</scope>
</reference>
<feature type="signal peptide" evidence="7">
    <location>
        <begin position="1"/>
        <end position="32"/>
    </location>
</feature>
<keyword evidence="2" id="KW-0813">Transport</keyword>
<evidence type="ECO:0000259" key="8">
    <source>
        <dbReference type="PROSITE" id="PS50836"/>
    </source>
</evidence>
<feature type="transmembrane region" description="Helical" evidence="6">
    <location>
        <begin position="258"/>
        <end position="276"/>
    </location>
</feature>
<name>A0ABC9FFA9_9POAL</name>
<sequence length="277" mass="26912">MASATPRNPRGRAIAILAVLVTAAAAPTATRAASGVRAAVAPSPAAAGGGCDGDKFPAGRSYAHCAALPYLGARLHWTHDAKTGSLSVAFVAKPPAGGGWVSWAINPAGEGMKGAQALVAFRTSPAAPYAVNTYNITGYKPFGASSTAIAFKATGLAADESAANAGGEVRLYGKLQLAPGTEVVNHIWQVGSTVTGGAPVKHAFDKDNLEAKGKLALSGAALAPAPEPAAAGAGGGSSAAKGGSGGSGGKPSAATATVSAPVLMMLLALAAGFMAIV</sequence>
<reference evidence="9 10" key="2">
    <citation type="submission" date="2024-10" db="EMBL/GenBank/DDBJ databases">
        <authorList>
            <person name="Ryan C."/>
        </authorList>
    </citation>
    <scope>NUCLEOTIDE SEQUENCE [LARGE SCALE GENOMIC DNA]</scope>
</reference>
<dbReference type="InterPro" id="IPR005018">
    <property type="entry name" value="DOMON_domain"/>
</dbReference>
<keyword evidence="4 6" id="KW-0472">Membrane</keyword>
<feature type="region of interest" description="Disordered" evidence="5">
    <location>
        <begin position="231"/>
        <end position="252"/>
    </location>
</feature>
<dbReference type="AlphaFoldDB" id="A0ABC9FFA9"/>
<evidence type="ECO:0000256" key="7">
    <source>
        <dbReference type="SAM" id="SignalP"/>
    </source>
</evidence>
<evidence type="ECO:0000256" key="1">
    <source>
        <dbReference type="ARBA" id="ARBA00004370"/>
    </source>
</evidence>
<dbReference type="EMBL" id="OZ075116">
    <property type="protein sequence ID" value="CAL5073490.1"/>
    <property type="molecule type" value="Genomic_DNA"/>
</dbReference>
<keyword evidence="6" id="KW-1133">Transmembrane helix</keyword>
<evidence type="ECO:0000256" key="5">
    <source>
        <dbReference type="SAM" id="MobiDB-lite"/>
    </source>
</evidence>
<dbReference type="Proteomes" id="UP001497457">
    <property type="component" value="Chromosome 6rd"/>
</dbReference>
<evidence type="ECO:0000256" key="4">
    <source>
        <dbReference type="ARBA" id="ARBA00023136"/>
    </source>
</evidence>
<dbReference type="PANTHER" id="PTHR23130:SF192">
    <property type="entry name" value="OS09G0501100 PROTEIN"/>
    <property type="match status" value="1"/>
</dbReference>
<evidence type="ECO:0000256" key="3">
    <source>
        <dbReference type="ARBA" id="ARBA00022729"/>
    </source>
</evidence>
<dbReference type="InterPro" id="IPR045265">
    <property type="entry name" value="AIR12_DOMON"/>
</dbReference>